<organism evidence="4 7">
    <name type="scientific">Chryseobacterium culicis</name>
    <dbReference type="NCBI Taxonomy" id="680127"/>
    <lineage>
        <taxon>Bacteria</taxon>
        <taxon>Pseudomonadati</taxon>
        <taxon>Bacteroidota</taxon>
        <taxon>Flavobacteriia</taxon>
        <taxon>Flavobacteriales</taxon>
        <taxon>Weeksellaceae</taxon>
        <taxon>Chryseobacterium group</taxon>
        <taxon>Chryseobacterium</taxon>
    </lineage>
</organism>
<dbReference type="GO" id="GO:0016757">
    <property type="term" value="F:glycosyltransferase activity"/>
    <property type="evidence" value="ECO:0007669"/>
    <property type="project" value="InterPro"/>
</dbReference>
<evidence type="ECO:0000259" key="3">
    <source>
        <dbReference type="Pfam" id="PF13439"/>
    </source>
</evidence>
<evidence type="ECO:0000313" key="5">
    <source>
        <dbReference type="EMBL" id="PRB92286.1"/>
    </source>
</evidence>
<evidence type="ECO:0000259" key="2">
    <source>
        <dbReference type="Pfam" id="PF00534"/>
    </source>
</evidence>
<reference evidence="6 7" key="1">
    <citation type="submission" date="2017-09" db="EMBL/GenBank/DDBJ databases">
        <title>Genomic, metabolic, and phenotypic characteristics of bacterial isolates from the natural microbiome of the model nematode Caenorhabditis elegans.</title>
        <authorList>
            <person name="Zimmermann J."/>
            <person name="Obeng N."/>
            <person name="Yang W."/>
            <person name="Obeng O."/>
            <person name="Kissoyan K."/>
            <person name="Pees B."/>
            <person name="Dirksen P."/>
            <person name="Hoppner M."/>
            <person name="Franke A."/>
            <person name="Rosenstiel P."/>
            <person name="Leippe M."/>
            <person name="Dierking K."/>
            <person name="Kaleta C."/>
            <person name="Schulenburg H."/>
        </authorList>
    </citation>
    <scope>NUCLEOTIDE SEQUENCE [LARGE SCALE GENOMIC DNA]</scope>
    <source>
        <strain evidence="4 7">MYb25</strain>
        <strain evidence="5 6">MYb44</strain>
    </source>
</reference>
<proteinExistence type="predicted"/>
<comment type="caution">
    <text evidence="4">The sequence shown here is derived from an EMBL/GenBank/DDBJ whole genome shotgun (WGS) entry which is preliminary data.</text>
</comment>
<dbReference type="EMBL" id="PCPP01000001">
    <property type="protein sequence ID" value="PRB86533.1"/>
    <property type="molecule type" value="Genomic_DNA"/>
</dbReference>
<dbReference type="SUPFAM" id="SSF53756">
    <property type="entry name" value="UDP-Glycosyltransferase/glycogen phosphorylase"/>
    <property type="match status" value="1"/>
</dbReference>
<dbReference type="OrthoDB" id="9811902at2"/>
<keyword evidence="6" id="KW-1185">Reference proteome</keyword>
<name>A0A2S9D184_CHRCI</name>
<dbReference type="InterPro" id="IPR001296">
    <property type="entry name" value="Glyco_trans_1"/>
</dbReference>
<evidence type="ECO:0000313" key="4">
    <source>
        <dbReference type="EMBL" id="PRB86533.1"/>
    </source>
</evidence>
<dbReference type="Proteomes" id="UP000238325">
    <property type="component" value="Unassembled WGS sequence"/>
</dbReference>
<dbReference type="Pfam" id="PF13439">
    <property type="entry name" value="Glyco_transf_4"/>
    <property type="match status" value="1"/>
</dbReference>
<dbReference type="Gene3D" id="3.40.50.2000">
    <property type="entry name" value="Glycogen Phosphorylase B"/>
    <property type="match status" value="2"/>
</dbReference>
<protein>
    <submittedName>
        <fullName evidence="4">Glycosyl transferase</fullName>
    </submittedName>
</protein>
<feature type="domain" description="Glycosyltransferase subfamily 4-like N-terminal" evidence="3">
    <location>
        <begin position="23"/>
        <end position="166"/>
    </location>
</feature>
<keyword evidence="1 4" id="KW-0808">Transferase</keyword>
<dbReference type="PANTHER" id="PTHR46401:SF2">
    <property type="entry name" value="GLYCOSYLTRANSFERASE WBBK-RELATED"/>
    <property type="match status" value="1"/>
</dbReference>
<dbReference type="Pfam" id="PF00534">
    <property type="entry name" value="Glycos_transf_1"/>
    <property type="match status" value="1"/>
</dbReference>
<dbReference type="AlphaFoldDB" id="A0A2S9D184"/>
<accession>A0A2S9D184</accession>
<gene>
    <name evidence="4" type="ORF">CQ022_09865</name>
    <name evidence="5" type="ORF">CQ033_03535</name>
</gene>
<dbReference type="PANTHER" id="PTHR46401">
    <property type="entry name" value="GLYCOSYLTRANSFERASE WBBK-RELATED"/>
    <property type="match status" value="1"/>
</dbReference>
<sequence length="375" mass="43048">MNKKYRFHICHLTSVHPRNDSRIFHKMCKSLASKDVKVTLVVADGKGNEVIDNVEIIDIGAPSGRIKRITQTTAKIFNKAKELNADVFHLHDPELLLIAKKLKKLNKKVIFDSHEDTVNTILVSPYLKSPVSNIISLFYENFERYACKKIDGVIGATPHIENYFKKFAKQTENINNYPILSDKKQEHISWDQKKNEVCYVGSIDDTRGIKELMDSLEITKSEARLNLAGMYSSPTLEKEVKEHKNYHLVNDFGYINSEDVENIYNRSMVGVVTLHPIPTFLVSLPIKMFEYMVAGIPFIASDFPYWRSLLKGSDCCIFVDPQKPKEIADAIDYFMLNKETAKQMGEVGQKLVYENFSWESQSDKLLTFYQKVLSN</sequence>
<dbReference type="Proteomes" id="UP000238534">
    <property type="component" value="Unassembled WGS sequence"/>
</dbReference>
<dbReference type="GO" id="GO:0009103">
    <property type="term" value="P:lipopolysaccharide biosynthetic process"/>
    <property type="evidence" value="ECO:0007669"/>
    <property type="project" value="TreeGrafter"/>
</dbReference>
<dbReference type="RefSeq" id="WP_105681237.1">
    <property type="nucleotide sequence ID" value="NZ_PCPP01000001.1"/>
</dbReference>
<dbReference type="EMBL" id="PCPH01000001">
    <property type="protein sequence ID" value="PRB92286.1"/>
    <property type="molecule type" value="Genomic_DNA"/>
</dbReference>
<feature type="domain" description="Glycosyl transferase family 1" evidence="2">
    <location>
        <begin position="183"/>
        <end position="350"/>
    </location>
</feature>
<evidence type="ECO:0000313" key="7">
    <source>
        <dbReference type="Proteomes" id="UP000238534"/>
    </source>
</evidence>
<evidence type="ECO:0000256" key="1">
    <source>
        <dbReference type="ARBA" id="ARBA00022679"/>
    </source>
</evidence>
<evidence type="ECO:0000313" key="6">
    <source>
        <dbReference type="Proteomes" id="UP000238325"/>
    </source>
</evidence>
<dbReference type="InterPro" id="IPR028098">
    <property type="entry name" value="Glyco_trans_4-like_N"/>
</dbReference>